<sequence>MFTTEHESAKRGQGREKTKVDSVRKTSAKACLIVHARTTRNSASEDQKQAKPKFVLDNQVRNPIPIESDFSTRKNAKSDSNQTRTGSNPTNMDVVENGNYIPTKEDGSEIPRSSWNKD</sequence>
<proteinExistence type="predicted"/>
<organism evidence="2 3">
    <name type="scientific">Mucuna pruriens</name>
    <name type="common">Velvet bean</name>
    <name type="synonym">Dolichos pruriens</name>
    <dbReference type="NCBI Taxonomy" id="157652"/>
    <lineage>
        <taxon>Eukaryota</taxon>
        <taxon>Viridiplantae</taxon>
        <taxon>Streptophyta</taxon>
        <taxon>Embryophyta</taxon>
        <taxon>Tracheophyta</taxon>
        <taxon>Spermatophyta</taxon>
        <taxon>Magnoliopsida</taxon>
        <taxon>eudicotyledons</taxon>
        <taxon>Gunneridae</taxon>
        <taxon>Pentapetalae</taxon>
        <taxon>rosids</taxon>
        <taxon>fabids</taxon>
        <taxon>Fabales</taxon>
        <taxon>Fabaceae</taxon>
        <taxon>Papilionoideae</taxon>
        <taxon>50 kb inversion clade</taxon>
        <taxon>NPAAA clade</taxon>
        <taxon>indigoferoid/millettioid clade</taxon>
        <taxon>Phaseoleae</taxon>
        <taxon>Mucuna</taxon>
    </lineage>
</organism>
<accession>A0A371FL47</accession>
<dbReference type="AlphaFoldDB" id="A0A371FL47"/>
<evidence type="ECO:0000256" key="1">
    <source>
        <dbReference type="SAM" id="MobiDB-lite"/>
    </source>
</evidence>
<name>A0A371FL47_MUCPR</name>
<feature type="region of interest" description="Disordered" evidence="1">
    <location>
        <begin position="1"/>
        <end position="118"/>
    </location>
</feature>
<dbReference type="Proteomes" id="UP000257109">
    <property type="component" value="Unassembled WGS sequence"/>
</dbReference>
<dbReference type="EMBL" id="QJKJ01008666">
    <property type="protein sequence ID" value="RDX79014.1"/>
    <property type="molecule type" value="Genomic_DNA"/>
</dbReference>
<comment type="caution">
    <text evidence="2">The sequence shown here is derived from an EMBL/GenBank/DDBJ whole genome shotgun (WGS) entry which is preliminary data.</text>
</comment>
<feature type="compositionally biased region" description="Basic and acidic residues" evidence="1">
    <location>
        <begin position="1"/>
        <end position="24"/>
    </location>
</feature>
<feature type="compositionally biased region" description="Basic and acidic residues" evidence="1">
    <location>
        <begin position="103"/>
        <end position="118"/>
    </location>
</feature>
<feature type="non-terminal residue" evidence="2">
    <location>
        <position position="1"/>
    </location>
</feature>
<keyword evidence="3" id="KW-1185">Reference proteome</keyword>
<gene>
    <name evidence="2" type="ORF">CR513_40621</name>
</gene>
<protein>
    <submittedName>
        <fullName evidence="2">Uncharacterized protein</fullName>
    </submittedName>
</protein>
<evidence type="ECO:0000313" key="3">
    <source>
        <dbReference type="Proteomes" id="UP000257109"/>
    </source>
</evidence>
<feature type="compositionally biased region" description="Polar residues" evidence="1">
    <location>
        <begin position="78"/>
        <end position="91"/>
    </location>
</feature>
<reference evidence="2" key="1">
    <citation type="submission" date="2018-05" db="EMBL/GenBank/DDBJ databases">
        <title>Draft genome of Mucuna pruriens seed.</title>
        <authorList>
            <person name="Nnadi N.E."/>
            <person name="Vos R."/>
            <person name="Hasami M.H."/>
            <person name="Devisetty U.K."/>
            <person name="Aguiy J.C."/>
        </authorList>
    </citation>
    <scope>NUCLEOTIDE SEQUENCE [LARGE SCALE GENOMIC DNA]</scope>
    <source>
        <strain evidence="2">JCA_2017</strain>
    </source>
</reference>
<evidence type="ECO:0000313" key="2">
    <source>
        <dbReference type="EMBL" id="RDX79014.1"/>
    </source>
</evidence>